<dbReference type="RefSeq" id="WP_109944425.1">
    <property type="nucleotide sequence ID" value="NZ_QGGF01000467.1"/>
</dbReference>
<dbReference type="PANTHER" id="PTHR43138">
    <property type="entry name" value="ACETYLTRANSFERASE, GNAT FAMILY"/>
    <property type="match status" value="1"/>
</dbReference>
<dbReference type="OrthoDB" id="9788300at2"/>
<dbReference type="CDD" id="cd04301">
    <property type="entry name" value="NAT_SF"/>
    <property type="match status" value="1"/>
</dbReference>
<proteinExistence type="predicted"/>
<dbReference type="EMBL" id="QGSV01000146">
    <property type="protein sequence ID" value="PWU49031.1"/>
    <property type="molecule type" value="Genomic_DNA"/>
</dbReference>
<dbReference type="InterPro" id="IPR000182">
    <property type="entry name" value="GNAT_dom"/>
</dbReference>
<comment type="caution">
    <text evidence="2">The sequence shown here is derived from an EMBL/GenBank/DDBJ whole genome shotgun (WGS) entry which is preliminary data.</text>
</comment>
<name>A0A317K7F6_9ACTN</name>
<organism evidence="2 3">
    <name type="scientific">Micromonospora globispora</name>
    <dbReference type="NCBI Taxonomy" id="1450148"/>
    <lineage>
        <taxon>Bacteria</taxon>
        <taxon>Bacillati</taxon>
        <taxon>Actinomycetota</taxon>
        <taxon>Actinomycetes</taxon>
        <taxon>Micromonosporales</taxon>
        <taxon>Micromonosporaceae</taxon>
        <taxon>Micromonospora</taxon>
    </lineage>
</organism>
<dbReference type="Gene3D" id="3.40.630.30">
    <property type="match status" value="1"/>
</dbReference>
<dbReference type="GO" id="GO:0016747">
    <property type="term" value="F:acyltransferase activity, transferring groups other than amino-acyl groups"/>
    <property type="evidence" value="ECO:0007669"/>
    <property type="project" value="InterPro"/>
</dbReference>
<protein>
    <submittedName>
        <fullName evidence="2">GNAT family N-acetyltransferase</fullName>
    </submittedName>
</protein>
<evidence type="ECO:0000259" key="1">
    <source>
        <dbReference type="PROSITE" id="PS51186"/>
    </source>
</evidence>
<sequence>MRIREFTEADWSQVWPIVQDVITGQETFPYDPAWSAEVAHDVWVERPPGHTVVAEQDGTILGTAKMGSNRPGPGSHVATASFMVSSAARGRGVGRALAEYALDWARRQGYAAMQFNAVVEVNEVAVELYRRLGFAVVGTVPEAFAHPTLGRVGLHVMHRHL</sequence>
<evidence type="ECO:0000313" key="3">
    <source>
        <dbReference type="Proteomes" id="UP000245683"/>
    </source>
</evidence>
<keyword evidence="3" id="KW-1185">Reference proteome</keyword>
<feature type="domain" description="N-acetyltransferase" evidence="1">
    <location>
        <begin position="1"/>
        <end position="161"/>
    </location>
</feature>
<keyword evidence="2" id="KW-0808">Transferase</keyword>
<reference evidence="3" key="1">
    <citation type="submission" date="2018-05" db="EMBL/GenBank/DDBJ databases">
        <title>Micromonospora globispora sp. nov. and Micromonospora rugosa sp. nov., isolated from marine sediment.</title>
        <authorList>
            <person name="Carro L."/>
            <person name="Aysel V."/>
            <person name="Cetin D."/>
            <person name="Igual J.M."/>
            <person name="Klenk H.-P."/>
            <person name="Trujillo M.E."/>
            <person name="Sahin N."/>
        </authorList>
    </citation>
    <scope>NUCLEOTIDE SEQUENCE [LARGE SCALE GENOMIC DNA]</scope>
    <source>
        <strain evidence="3">S2904</strain>
    </source>
</reference>
<dbReference type="AlphaFoldDB" id="A0A317K7F6"/>
<accession>A0A317K7F6</accession>
<dbReference type="Proteomes" id="UP000245683">
    <property type="component" value="Unassembled WGS sequence"/>
</dbReference>
<dbReference type="PROSITE" id="PS51186">
    <property type="entry name" value="GNAT"/>
    <property type="match status" value="1"/>
</dbReference>
<dbReference type="InterPro" id="IPR052742">
    <property type="entry name" value="Mito_N-acetyltransferase"/>
</dbReference>
<dbReference type="SUPFAM" id="SSF55729">
    <property type="entry name" value="Acyl-CoA N-acyltransferases (Nat)"/>
    <property type="match status" value="1"/>
</dbReference>
<evidence type="ECO:0000313" key="2">
    <source>
        <dbReference type="EMBL" id="PWU49031.1"/>
    </source>
</evidence>
<dbReference type="Pfam" id="PF00583">
    <property type="entry name" value="Acetyltransf_1"/>
    <property type="match status" value="1"/>
</dbReference>
<gene>
    <name evidence="2" type="ORF">DLJ46_10245</name>
</gene>
<dbReference type="InterPro" id="IPR016181">
    <property type="entry name" value="Acyl_CoA_acyltransferase"/>
</dbReference>
<dbReference type="PANTHER" id="PTHR43138:SF1">
    <property type="entry name" value="N-ACETYLTRANSFERASE ACA1"/>
    <property type="match status" value="1"/>
</dbReference>